<organism evidence="3 4">
    <name type="scientific">Skeletonema marinoi</name>
    <dbReference type="NCBI Taxonomy" id="267567"/>
    <lineage>
        <taxon>Eukaryota</taxon>
        <taxon>Sar</taxon>
        <taxon>Stramenopiles</taxon>
        <taxon>Ochrophyta</taxon>
        <taxon>Bacillariophyta</taxon>
        <taxon>Coscinodiscophyceae</taxon>
        <taxon>Thalassiosirophycidae</taxon>
        <taxon>Thalassiosirales</taxon>
        <taxon>Skeletonemataceae</taxon>
        <taxon>Skeletonema</taxon>
        <taxon>Skeletonema marinoi-dohrnii complex</taxon>
    </lineage>
</organism>
<reference evidence="3" key="1">
    <citation type="submission" date="2023-06" db="EMBL/GenBank/DDBJ databases">
        <title>Survivors Of The Sea: Transcriptome response of Skeletonema marinoi to long-term dormancy.</title>
        <authorList>
            <person name="Pinder M.I.M."/>
            <person name="Kourtchenko O."/>
            <person name="Robertson E.K."/>
            <person name="Larsson T."/>
            <person name="Maumus F."/>
            <person name="Osuna-Cruz C.M."/>
            <person name="Vancaester E."/>
            <person name="Stenow R."/>
            <person name="Vandepoele K."/>
            <person name="Ploug H."/>
            <person name="Bruchert V."/>
            <person name="Godhe A."/>
            <person name="Topel M."/>
        </authorList>
    </citation>
    <scope>NUCLEOTIDE SEQUENCE</scope>
    <source>
        <strain evidence="3">R05AC</strain>
    </source>
</reference>
<dbReference type="Pfam" id="PF13041">
    <property type="entry name" value="PPR_2"/>
    <property type="match status" value="1"/>
</dbReference>
<dbReference type="InterPro" id="IPR002885">
    <property type="entry name" value="PPR_rpt"/>
</dbReference>
<name>A0AAD8Y2K7_9STRA</name>
<dbReference type="EMBL" id="JATAAI010000021">
    <property type="protein sequence ID" value="KAK1738272.1"/>
    <property type="molecule type" value="Genomic_DNA"/>
</dbReference>
<evidence type="ECO:0000256" key="1">
    <source>
        <dbReference type="ARBA" id="ARBA00022737"/>
    </source>
</evidence>
<dbReference type="PROSITE" id="PS51375">
    <property type="entry name" value="PPR"/>
    <property type="match status" value="1"/>
</dbReference>
<sequence length="972" mass="109624">MSCLVSRRLVASRLRTISNSCCFSTLIDTRLHRWKQNDGTYGNEKSTKDWWCAAVSPPSQLSLSSSFRTFHSNTPILLAQREQRHRNYQSTHRQGKSYNRNNFSQIQEHLHNFPSQLSTTKNSTALAAWHRTAMELVMDVSKLWGRHRQSNPTSPQQFYRAVLLANDLVSKVLSIRESELDEEVGGIELQSIQRDKNKPRFNSERKLTTELLAQTVALGFARCDPKISSDAAYKAQQLLDRLEEINIKHHRLKNKRNLSFKEQDVFPTARIYNHVLNCWSRSMISDAEKHATALLSRMASPRTEGVAFPRPDIFSYNNMLNLYASRGDVSAAEALLKKLEESENGVTADVYSYTIVMNAMQRRFLSGKGDRYMKDPQRAEELLARLVRKYEESGFTEGKLCPTSVTFGTVLSMYAAADRLRKENLSMNQSRSWLTRNVESSTQRIVSDVEYLGWGAENAERVLEWIIGLSERERRSRGIDSADGSHHHASGHDMFIRPCVQHFVTTSHAWANSGKGIEGAKRCESLKNRNISLYESTGYAELRPNVLLFGSLIDAYAKANEEEESAEHAERLLDEAENLFLHSHSSNPNERLSNIVYNQVIDAWSRRSSPKREAGALAGTRAENVLRRMMYNFRITGNEHMRPDVISYTGVMKAYINSPAGGEKALELLDEMNDEYMNGNRGAKPDTKAISVVIDACIKNGLSTEAERLFSDIDDSEKSIVMFNTILTGYKNEGRCHEAESVLRRMITLSDEGYANCSPNTLSYYLCIVALSKGKDEERATRGRILFNESIQRYRGGDSSCEPSTDLFNALAQVFSHSDMSCRENEVLTLLEEMESNGCTPTLESFNILIHTCSRAEANNTRNALQIAASAYNALDAAGLTADSVTYMSMIRAILNLMNDSEGKVQALTALFKKCCEGGFLNQHMINILAQDTSSDEFQSITGMSWSGRSDALQIESLPLEWSQHSTSQRKN</sequence>
<feature type="repeat" description="PPR" evidence="2">
    <location>
        <begin position="312"/>
        <end position="342"/>
    </location>
</feature>
<evidence type="ECO:0000313" key="3">
    <source>
        <dbReference type="EMBL" id="KAK1738272.1"/>
    </source>
</evidence>
<accession>A0AAD8Y2K7</accession>
<dbReference type="PANTHER" id="PTHR47942:SF63">
    <property type="entry name" value="PENTATRICOPEPTIDE REPEAT-CONTAINING PROTEIN"/>
    <property type="match status" value="1"/>
</dbReference>
<dbReference type="InterPro" id="IPR051222">
    <property type="entry name" value="PPR/CCM1_RNA-binding"/>
</dbReference>
<gene>
    <name evidence="3" type="ORF">QTG54_010941</name>
</gene>
<evidence type="ECO:0000256" key="2">
    <source>
        <dbReference type="PROSITE-ProRule" id="PRU00708"/>
    </source>
</evidence>
<dbReference type="Gene3D" id="1.25.40.10">
    <property type="entry name" value="Tetratricopeptide repeat domain"/>
    <property type="match status" value="3"/>
</dbReference>
<dbReference type="Pfam" id="PF13812">
    <property type="entry name" value="PPR_3"/>
    <property type="match status" value="1"/>
</dbReference>
<dbReference type="AlphaFoldDB" id="A0AAD8Y2K7"/>
<dbReference type="Proteomes" id="UP001224775">
    <property type="component" value="Unassembled WGS sequence"/>
</dbReference>
<keyword evidence="1" id="KW-0677">Repeat</keyword>
<protein>
    <submittedName>
        <fullName evidence="3">Pentatricopeptide repeat-containing protein</fullName>
    </submittedName>
</protein>
<dbReference type="Pfam" id="PF01535">
    <property type="entry name" value="PPR"/>
    <property type="match status" value="2"/>
</dbReference>
<dbReference type="PANTHER" id="PTHR47942">
    <property type="entry name" value="TETRATRICOPEPTIDE REPEAT (TPR)-LIKE SUPERFAMILY PROTEIN-RELATED"/>
    <property type="match status" value="1"/>
</dbReference>
<proteinExistence type="predicted"/>
<comment type="caution">
    <text evidence="3">The sequence shown here is derived from an EMBL/GenBank/DDBJ whole genome shotgun (WGS) entry which is preliminary data.</text>
</comment>
<keyword evidence="4" id="KW-1185">Reference proteome</keyword>
<evidence type="ECO:0000313" key="4">
    <source>
        <dbReference type="Proteomes" id="UP001224775"/>
    </source>
</evidence>
<dbReference type="InterPro" id="IPR011990">
    <property type="entry name" value="TPR-like_helical_dom_sf"/>
</dbReference>